<dbReference type="PANTHER" id="PTHR47221:SF5">
    <property type="entry name" value="FIBRINOGEN C-TERMINAL DOMAIN-CONTAINING PROTEIN"/>
    <property type="match status" value="1"/>
</dbReference>
<dbReference type="NCBIfam" id="NF040941">
    <property type="entry name" value="GGGWT_bact"/>
    <property type="match status" value="1"/>
</dbReference>
<proteinExistence type="predicted"/>
<name>A0A2G8KUA9_STIJA</name>
<keyword evidence="4" id="KW-0325">Glycoprotein</keyword>
<evidence type="ECO:0000256" key="3">
    <source>
        <dbReference type="ARBA" id="ARBA00023157"/>
    </source>
</evidence>
<dbReference type="STRING" id="307972.A0A2G8KUA9"/>
<dbReference type="GO" id="GO:0030674">
    <property type="term" value="F:protein-macromolecule adaptor activity"/>
    <property type="evidence" value="ECO:0007669"/>
    <property type="project" value="TreeGrafter"/>
</dbReference>
<comment type="subcellular location">
    <subcellularLocation>
        <location evidence="1">Secreted</location>
    </subcellularLocation>
</comment>
<dbReference type="Pfam" id="PF00147">
    <property type="entry name" value="Fibrinogen_C"/>
    <property type="match status" value="1"/>
</dbReference>
<dbReference type="EMBL" id="MRZV01000364">
    <property type="protein sequence ID" value="PIK51596.1"/>
    <property type="molecule type" value="Genomic_DNA"/>
</dbReference>
<dbReference type="OrthoDB" id="10062389at2759"/>
<evidence type="ECO:0000313" key="6">
    <source>
        <dbReference type="EMBL" id="PIK51596.1"/>
    </source>
</evidence>
<evidence type="ECO:0000259" key="5">
    <source>
        <dbReference type="PROSITE" id="PS51406"/>
    </source>
</evidence>
<sequence length="353" mass="40004">MEDVTSSLNRQKSVDVVFLDFQKAFDKVPHQRLLLRLKSMGVIGNLLSWIENGLGNMKQRVIIKAKNIADDTKLYSEVSSNSDSEKFQTELDNFFLVRVANAFIIDKCKGAQGQDVIGSTGGVSLGNSLDDYPRDCKELVSSCAGPEISSGVFTIKPEGYKEPFEVYCNHEIDGGGWTVIQRRLEGTIDFNRNWQSYKDGFGFPNTEFWIGNEKLAYLTNQDKYELRVDITGSTGTQIYIQYDNFRITEEKGGYGIVTLGSYSGNNTDRYSYMKHLKGKKFSTPDRDNDGLNSNCAQMARGGWWFDQCNVDIYLNGIYGQSTNPRQEISIRNRKSRIRDGKLVFTEMKIRPAM</sequence>
<dbReference type="InterPro" id="IPR014716">
    <property type="entry name" value="Fibrinogen_a/b/g_C_1"/>
</dbReference>
<dbReference type="InterPro" id="IPR036056">
    <property type="entry name" value="Fibrinogen-like_C"/>
</dbReference>
<dbReference type="GO" id="GO:0005577">
    <property type="term" value="C:fibrinogen complex"/>
    <property type="evidence" value="ECO:0007669"/>
    <property type="project" value="TreeGrafter"/>
</dbReference>
<dbReference type="PANTHER" id="PTHR47221">
    <property type="entry name" value="FIBRINOGEN ALPHA CHAIN"/>
    <property type="match status" value="1"/>
</dbReference>
<keyword evidence="7" id="KW-1185">Reference proteome</keyword>
<gene>
    <name evidence="6" type="ORF">BSL78_11520</name>
</gene>
<dbReference type="Gene3D" id="3.90.215.10">
    <property type="entry name" value="Gamma Fibrinogen, chain A, domain 1"/>
    <property type="match status" value="1"/>
</dbReference>
<feature type="domain" description="Fibrinogen C-terminal" evidence="5">
    <location>
        <begin position="127"/>
        <end position="353"/>
    </location>
</feature>
<organism evidence="6 7">
    <name type="scientific">Stichopus japonicus</name>
    <name type="common">Sea cucumber</name>
    <dbReference type="NCBI Taxonomy" id="307972"/>
    <lineage>
        <taxon>Eukaryota</taxon>
        <taxon>Metazoa</taxon>
        <taxon>Echinodermata</taxon>
        <taxon>Eleutherozoa</taxon>
        <taxon>Echinozoa</taxon>
        <taxon>Holothuroidea</taxon>
        <taxon>Aspidochirotacea</taxon>
        <taxon>Aspidochirotida</taxon>
        <taxon>Stichopodidae</taxon>
        <taxon>Apostichopus</taxon>
    </lineage>
</organism>
<dbReference type="PROSITE" id="PS51406">
    <property type="entry name" value="FIBRINOGEN_C_2"/>
    <property type="match status" value="1"/>
</dbReference>
<evidence type="ECO:0000256" key="4">
    <source>
        <dbReference type="ARBA" id="ARBA00023180"/>
    </source>
</evidence>
<dbReference type="SUPFAM" id="SSF56496">
    <property type="entry name" value="Fibrinogen C-terminal domain-like"/>
    <property type="match status" value="1"/>
</dbReference>
<reference evidence="6 7" key="1">
    <citation type="journal article" date="2017" name="PLoS Biol.">
        <title>The sea cucumber genome provides insights into morphological evolution and visceral regeneration.</title>
        <authorList>
            <person name="Zhang X."/>
            <person name="Sun L."/>
            <person name="Yuan J."/>
            <person name="Sun Y."/>
            <person name="Gao Y."/>
            <person name="Zhang L."/>
            <person name="Li S."/>
            <person name="Dai H."/>
            <person name="Hamel J.F."/>
            <person name="Liu C."/>
            <person name="Yu Y."/>
            <person name="Liu S."/>
            <person name="Lin W."/>
            <person name="Guo K."/>
            <person name="Jin S."/>
            <person name="Xu P."/>
            <person name="Storey K.B."/>
            <person name="Huan P."/>
            <person name="Zhang T."/>
            <person name="Zhou Y."/>
            <person name="Zhang J."/>
            <person name="Lin C."/>
            <person name="Li X."/>
            <person name="Xing L."/>
            <person name="Huo D."/>
            <person name="Sun M."/>
            <person name="Wang L."/>
            <person name="Mercier A."/>
            <person name="Li F."/>
            <person name="Yang H."/>
            <person name="Xiang J."/>
        </authorList>
    </citation>
    <scope>NUCLEOTIDE SEQUENCE [LARGE SCALE GENOMIC DNA]</scope>
    <source>
        <strain evidence="6">Shaxun</strain>
        <tissue evidence="6">Muscle</tissue>
    </source>
</reference>
<dbReference type="GO" id="GO:0034116">
    <property type="term" value="P:positive regulation of heterotypic cell-cell adhesion"/>
    <property type="evidence" value="ECO:0007669"/>
    <property type="project" value="TreeGrafter"/>
</dbReference>
<accession>A0A2G8KUA9</accession>
<dbReference type="SMART" id="SM00186">
    <property type="entry name" value="FBG"/>
    <property type="match status" value="1"/>
</dbReference>
<keyword evidence="3" id="KW-1015">Disulfide bond</keyword>
<evidence type="ECO:0000256" key="2">
    <source>
        <dbReference type="ARBA" id="ARBA00022525"/>
    </source>
</evidence>
<comment type="caution">
    <text evidence="6">The sequence shown here is derived from an EMBL/GenBank/DDBJ whole genome shotgun (WGS) entry which is preliminary data.</text>
</comment>
<dbReference type="GO" id="GO:0005201">
    <property type="term" value="F:extracellular matrix structural constituent"/>
    <property type="evidence" value="ECO:0007669"/>
    <property type="project" value="TreeGrafter"/>
</dbReference>
<dbReference type="AlphaFoldDB" id="A0A2G8KUA9"/>
<dbReference type="InterPro" id="IPR002181">
    <property type="entry name" value="Fibrinogen_a/b/g_C_dom"/>
</dbReference>
<keyword evidence="2" id="KW-0964">Secreted</keyword>
<dbReference type="Proteomes" id="UP000230750">
    <property type="component" value="Unassembled WGS sequence"/>
</dbReference>
<evidence type="ECO:0000313" key="7">
    <source>
        <dbReference type="Proteomes" id="UP000230750"/>
    </source>
</evidence>
<dbReference type="InterPro" id="IPR037579">
    <property type="entry name" value="FIB_ANG-like"/>
</dbReference>
<dbReference type="CDD" id="cd00087">
    <property type="entry name" value="FReD"/>
    <property type="match status" value="1"/>
</dbReference>
<protein>
    <recommendedName>
        <fullName evidence="5">Fibrinogen C-terminal domain-containing protein</fullName>
    </recommendedName>
</protein>
<evidence type="ECO:0000256" key="1">
    <source>
        <dbReference type="ARBA" id="ARBA00004613"/>
    </source>
</evidence>